<dbReference type="Proteomes" id="UP000729913">
    <property type="component" value="Unassembled WGS sequence"/>
</dbReference>
<evidence type="ECO:0000256" key="1">
    <source>
        <dbReference type="SAM" id="MobiDB-lite"/>
    </source>
</evidence>
<evidence type="ECO:0000313" key="2">
    <source>
        <dbReference type="EMBL" id="KAG8040075.1"/>
    </source>
</evidence>
<protein>
    <submittedName>
        <fullName evidence="2">Uncharacterized protein</fullName>
    </submittedName>
</protein>
<feature type="compositionally biased region" description="Polar residues" evidence="1">
    <location>
        <begin position="23"/>
        <end position="43"/>
    </location>
</feature>
<evidence type="ECO:0000313" key="3">
    <source>
        <dbReference type="Proteomes" id="UP000729913"/>
    </source>
</evidence>
<gene>
    <name evidence="2" type="ORF">G9C98_001191</name>
</gene>
<name>A0A8J5R5K4_9HYME</name>
<sequence length="269" mass="30904">MQDTKNLRWSEPVLHRHLPLPLTSENESSSVRHSQSTSPMTKSFEQQQQITAGCCMCCNEKKIEKNKSKVKPLVQNLSRNNLSGETKRLQESLELQLIASQVDESLANDKLMALIQHLDLAISILEALLHHLQSLQMLHLSASRIFNLGHQLSSSSSEESNFTGVANFSYHLHQAETHKEKQLRQLKEIIEICSIDMTVIEKFQTMVKNHLLKREDMIIAAKNFKSLLSKSKLNSSQMKKLLRQYESILNIFQCSRQNLDMELPKIMRL</sequence>
<dbReference type="AlphaFoldDB" id="A0A8J5R5K4"/>
<proteinExistence type="predicted"/>
<dbReference type="EMBL" id="JAAOIC020000024">
    <property type="protein sequence ID" value="KAG8040075.1"/>
    <property type="molecule type" value="Genomic_DNA"/>
</dbReference>
<reference evidence="2" key="2">
    <citation type="submission" date="2021-04" db="EMBL/GenBank/DDBJ databases">
        <title>Genome-wide patterns of bracovirus chromosomal integration into multiple host tissues during parasitism.</title>
        <authorList>
            <person name="Chebbi M.A.C."/>
        </authorList>
    </citation>
    <scope>NUCLEOTIDE SEQUENCE</scope>
    <source>
        <tissue evidence="2">Whole body</tissue>
    </source>
</reference>
<accession>A0A8J5R5K4</accession>
<comment type="caution">
    <text evidence="2">The sequence shown here is derived from an EMBL/GenBank/DDBJ whole genome shotgun (WGS) entry which is preliminary data.</text>
</comment>
<feature type="region of interest" description="Disordered" evidence="1">
    <location>
        <begin position="20"/>
        <end position="43"/>
    </location>
</feature>
<dbReference type="OrthoDB" id="6690373at2759"/>
<organism evidence="2 3">
    <name type="scientific">Cotesia typhae</name>
    <dbReference type="NCBI Taxonomy" id="2053667"/>
    <lineage>
        <taxon>Eukaryota</taxon>
        <taxon>Metazoa</taxon>
        <taxon>Ecdysozoa</taxon>
        <taxon>Arthropoda</taxon>
        <taxon>Hexapoda</taxon>
        <taxon>Insecta</taxon>
        <taxon>Pterygota</taxon>
        <taxon>Neoptera</taxon>
        <taxon>Endopterygota</taxon>
        <taxon>Hymenoptera</taxon>
        <taxon>Apocrita</taxon>
        <taxon>Ichneumonoidea</taxon>
        <taxon>Braconidae</taxon>
        <taxon>Microgastrinae</taxon>
        <taxon>Cotesia</taxon>
    </lineage>
</organism>
<keyword evidence="3" id="KW-1185">Reference proteome</keyword>
<reference evidence="2" key="1">
    <citation type="submission" date="2020-03" db="EMBL/GenBank/DDBJ databases">
        <authorList>
            <person name="Chebbi M.A."/>
            <person name="Drezen J.M."/>
        </authorList>
    </citation>
    <scope>NUCLEOTIDE SEQUENCE</scope>
    <source>
        <tissue evidence="2">Whole body</tissue>
    </source>
</reference>